<protein>
    <submittedName>
        <fullName evidence="2">Uncharacterized protein</fullName>
    </submittedName>
</protein>
<dbReference type="RefSeq" id="WP_184938747.1">
    <property type="nucleotide sequence ID" value="NZ_BAAAWZ010000001.1"/>
</dbReference>
<proteinExistence type="predicted"/>
<accession>A0A841CUZ9</accession>
<keyword evidence="3" id="KW-1185">Reference proteome</keyword>
<feature type="transmembrane region" description="Helical" evidence="1">
    <location>
        <begin position="23"/>
        <end position="48"/>
    </location>
</feature>
<feature type="transmembrane region" description="Helical" evidence="1">
    <location>
        <begin position="367"/>
        <end position="385"/>
    </location>
</feature>
<feature type="transmembrane region" description="Helical" evidence="1">
    <location>
        <begin position="448"/>
        <end position="467"/>
    </location>
</feature>
<keyword evidence="1" id="KW-1133">Transmembrane helix</keyword>
<feature type="transmembrane region" description="Helical" evidence="1">
    <location>
        <begin position="405"/>
        <end position="428"/>
    </location>
</feature>
<reference evidence="2 3" key="1">
    <citation type="submission" date="2020-08" db="EMBL/GenBank/DDBJ databases">
        <title>Genomic Encyclopedia of Type Strains, Phase III (KMG-III): the genomes of soil and plant-associated and newly described type strains.</title>
        <authorList>
            <person name="Whitman W."/>
        </authorList>
    </citation>
    <scope>NUCLEOTIDE SEQUENCE [LARGE SCALE GENOMIC DNA]</scope>
    <source>
        <strain evidence="2 3">CECT 3303</strain>
    </source>
</reference>
<name>A0A841CUZ9_PLAVE</name>
<sequence>MTLPAAEVLAHGVGDRHDLPIPLFYAFAGAFAALFASFLGLALLWADSRFRGGAAGRPVRLPEGPRTRWTLRILGLAGTAFTAAWMVLGPDDPERNPAAHLVYVVLWVGLVPASLLFGPVWKLLNPLRTIHLLVSGRGGGRSGGTRDDPGARGPAPFGYWPAALGLAAFTWMELVSPEPASTTTLLVFFALYGAAHVTGAFVYGPVWFDRADAFEVYSALIGRLAPLGRRDDGRLVLRNPFDGLDALRPARGLVATVCVLLGSTGYDGFSGSPWWVETLQTGPLGRTATGTLGLLAAILLVALLFGACAGAAGLIGGARTAGAAGAAGASGAAGTIRAAGTAGGAVPAGAPAVPAGTGTAPRFAHSLVPIAVGYLVAHYFSLLVIEGQQAAILSLGLDRTVDAEAVGPGVIASVQVLAIVGGHVAGVVAAHDRSVRLFAPARAVAGQIPLLVLMICYTVGGLTLLFAA</sequence>
<evidence type="ECO:0000313" key="2">
    <source>
        <dbReference type="EMBL" id="MBB5961691.1"/>
    </source>
</evidence>
<gene>
    <name evidence="2" type="ORF">FHS22_000948</name>
</gene>
<feature type="transmembrane region" description="Helical" evidence="1">
    <location>
        <begin position="292"/>
        <end position="315"/>
    </location>
</feature>
<feature type="transmembrane region" description="Helical" evidence="1">
    <location>
        <begin position="100"/>
        <end position="121"/>
    </location>
</feature>
<comment type="caution">
    <text evidence="2">The sequence shown here is derived from an EMBL/GenBank/DDBJ whole genome shotgun (WGS) entry which is preliminary data.</text>
</comment>
<keyword evidence="1" id="KW-0472">Membrane</keyword>
<keyword evidence="1" id="KW-0812">Transmembrane</keyword>
<dbReference type="Proteomes" id="UP000562352">
    <property type="component" value="Unassembled WGS sequence"/>
</dbReference>
<organism evidence="2 3">
    <name type="scientific">Planomonospora venezuelensis</name>
    <dbReference type="NCBI Taxonomy" id="1999"/>
    <lineage>
        <taxon>Bacteria</taxon>
        <taxon>Bacillati</taxon>
        <taxon>Actinomycetota</taxon>
        <taxon>Actinomycetes</taxon>
        <taxon>Streptosporangiales</taxon>
        <taxon>Streptosporangiaceae</taxon>
        <taxon>Planomonospora</taxon>
    </lineage>
</organism>
<evidence type="ECO:0000313" key="3">
    <source>
        <dbReference type="Proteomes" id="UP000562352"/>
    </source>
</evidence>
<evidence type="ECO:0000256" key="1">
    <source>
        <dbReference type="SAM" id="Phobius"/>
    </source>
</evidence>
<dbReference type="AlphaFoldDB" id="A0A841CUZ9"/>
<dbReference type="EMBL" id="JACHJJ010000002">
    <property type="protein sequence ID" value="MBB5961691.1"/>
    <property type="molecule type" value="Genomic_DNA"/>
</dbReference>
<feature type="transmembrane region" description="Helical" evidence="1">
    <location>
        <begin position="185"/>
        <end position="208"/>
    </location>
</feature>
<feature type="transmembrane region" description="Helical" evidence="1">
    <location>
        <begin position="69"/>
        <end position="88"/>
    </location>
</feature>